<dbReference type="AlphaFoldDB" id="A0A2N6NJ42"/>
<comment type="caution">
    <text evidence="1">The sequence shown here is derived from an EMBL/GenBank/DDBJ whole genome shotgun (WGS) entry which is preliminary data.</text>
</comment>
<sequence length="122" mass="13725">MTTTDSEVQEFLKAHPQLLVGRAAWVEANEAIKDDNTFIGVSKPFPNMQVYQTISAESNRAIMAAALLSDERAEAHYRKIARPQTRSCVCPEGNCSQWQLRCCVCAWVNDEPCKWDGKKCSE</sequence>
<evidence type="ECO:0000313" key="1">
    <source>
        <dbReference type="EMBL" id="PMB67305.1"/>
    </source>
</evidence>
<protein>
    <submittedName>
        <fullName evidence="1">Uncharacterized protein</fullName>
    </submittedName>
</protein>
<reference evidence="1 2" key="1">
    <citation type="journal article" date="2016" name="Appl. Microbiol. Biotechnol.">
        <title>Characterization of T-DNA insertion mutants with decreased virulence in the entomopathogenic fungus Beauveria bassiana JEF-007.</title>
        <authorList>
            <person name="Kim S."/>
            <person name="Lee S.J."/>
            <person name="Nai Y.S."/>
            <person name="Yu J.S."/>
            <person name="Lee M.R."/>
            <person name="Yang Y.T."/>
            <person name="Kim J.S."/>
        </authorList>
    </citation>
    <scope>NUCLEOTIDE SEQUENCE [LARGE SCALE GENOMIC DNA]</scope>
    <source>
        <strain evidence="1 2">JEF-007</strain>
    </source>
</reference>
<proteinExistence type="predicted"/>
<organism evidence="1 2">
    <name type="scientific">Beauveria bassiana</name>
    <name type="common">White muscardine disease fungus</name>
    <name type="synonym">Tritirachium shiotae</name>
    <dbReference type="NCBI Taxonomy" id="176275"/>
    <lineage>
        <taxon>Eukaryota</taxon>
        <taxon>Fungi</taxon>
        <taxon>Dikarya</taxon>
        <taxon>Ascomycota</taxon>
        <taxon>Pezizomycotina</taxon>
        <taxon>Sordariomycetes</taxon>
        <taxon>Hypocreomycetidae</taxon>
        <taxon>Hypocreales</taxon>
        <taxon>Cordycipitaceae</taxon>
        <taxon>Beauveria</taxon>
    </lineage>
</organism>
<accession>A0A2N6NJ42</accession>
<dbReference type="Proteomes" id="UP000235728">
    <property type="component" value="Unassembled WGS sequence"/>
</dbReference>
<gene>
    <name evidence="1" type="ORF">BM221_006969</name>
</gene>
<dbReference type="EMBL" id="MRVG01000007">
    <property type="protein sequence ID" value="PMB67305.1"/>
    <property type="molecule type" value="Genomic_DNA"/>
</dbReference>
<name>A0A2N6NJ42_BEABA</name>
<evidence type="ECO:0000313" key="2">
    <source>
        <dbReference type="Proteomes" id="UP000235728"/>
    </source>
</evidence>